<reference evidence="2 3" key="1">
    <citation type="submission" date="2024-05" db="EMBL/GenBank/DDBJ databases">
        <title>Microbispora sp.ZYX-F-249.</title>
        <authorList>
            <person name="Xie H."/>
        </authorList>
    </citation>
    <scope>NUCLEOTIDE SEQUENCE [LARGE SCALE GENOMIC DNA]</scope>
    <source>
        <strain evidence="2 3">ZYX-F-249</strain>
    </source>
</reference>
<protein>
    <submittedName>
        <fullName evidence="2">DUF397 domain-containing protein</fullName>
    </submittedName>
</protein>
<evidence type="ECO:0000313" key="3">
    <source>
        <dbReference type="Proteomes" id="UP001447516"/>
    </source>
</evidence>
<proteinExistence type="predicted"/>
<name>A0ABV0ALA4_9ACTN</name>
<dbReference type="EMBL" id="JBDJAW010000009">
    <property type="protein sequence ID" value="MEN3536079.1"/>
    <property type="molecule type" value="Genomic_DNA"/>
</dbReference>
<dbReference type="Proteomes" id="UP001447516">
    <property type="component" value="Unassembled WGS sequence"/>
</dbReference>
<accession>A0ABV0ALA4</accession>
<gene>
    <name evidence="2" type="ORF">AAH991_13270</name>
</gene>
<dbReference type="Pfam" id="PF04149">
    <property type="entry name" value="DUF397"/>
    <property type="match status" value="1"/>
</dbReference>
<dbReference type="InterPro" id="IPR007278">
    <property type="entry name" value="DUF397"/>
</dbReference>
<sequence>MELESETFGNELEWRSASRCGGGNCVQVALIGDRVALRDSKHPDHGMIVCSRQEWRDFVAAIKAGSHAVTQ</sequence>
<evidence type="ECO:0000259" key="1">
    <source>
        <dbReference type="Pfam" id="PF04149"/>
    </source>
</evidence>
<comment type="caution">
    <text evidence="2">The sequence shown here is derived from an EMBL/GenBank/DDBJ whole genome shotgun (WGS) entry which is preliminary data.</text>
</comment>
<feature type="domain" description="DUF397" evidence="1">
    <location>
        <begin position="12"/>
        <end position="63"/>
    </location>
</feature>
<evidence type="ECO:0000313" key="2">
    <source>
        <dbReference type="EMBL" id="MEN3536079.1"/>
    </source>
</evidence>
<dbReference type="RefSeq" id="WP_346226087.1">
    <property type="nucleotide sequence ID" value="NZ_JBDJAW010000009.1"/>
</dbReference>
<keyword evidence="3" id="KW-1185">Reference proteome</keyword>
<organism evidence="2 3">
    <name type="scientific">Microbispora maris</name>
    <dbReference type="NCBI Taxonomy" id="3144104"/>
    <lineage>
        <taxon>Bacteria</taxon>
        <taxon>Bacillati</taxon>
        <taxon>Actinomycetota</taxon>
        <taxon>Actinomycetes</taxon>
        <taxon>Streptosporangiales</taxon>
        <taxon>Streptosporangiaceae</taxon>
        <taxon>Microbispora</taxon>
    </lineage>
</organism>